<keyword evidence="2" id="KW-0238">DNA-binding</keyword>
<dbReference type="PANTHER" id="PTHR33169:SF14">
    <property type="entry name" value="TRANSCRIPTIONAL REGULATOR RV3488"/>
    <property type="match status" value="1"/>
</dbReference>
<feature type="domain" description="Transcription regulator PadR N-terminal" evidence="1">
    <location>
        <begin position="6"/>
        <end position="81"/>
    </location>
</feature>
<gene>
    <name evidence="2" type="ORF">J2S08_003955</name>
</gene>
<reference evidence="2 3" key="1">
    <citation type="submission" date="2023-07" db="EMBL/GenBank/DDBJ databases">
        <title>Genomic Encyclopedia of Type Strains, Phase IV (KMG-IV): sequencing the most valuable type-strain genomes for metagenomic binning, comparative biology and taxonomic classification.</title>
        <authorList>
            <person name="Goeker M."/>
        </authorList>
    </citation>
    <scope>NUCLEOTIDE SEQUENCE [LARGE SCALE GENOMIC DNA]</scope>
    <source>
        <strain evidence="2 3">DSM 23837</strain>
    </source>
</reference>
<organism evidence="2 3">
    <name type="scientific">Bacillus chungangensis</name>
    <dbReference type="NCBI Taxonomy" id="587633"/>
    <lineage>
        <taxon>Bacteria</taxon>
        <taxon>Bacillati</taxon>
        <taxon>Bacillota</taxon>
        <taxon>Bacilli</taxon>
        <taxon>Bacillales</taxon>
        <taxon>Bacillaceae</taxon>
        <taxon>Bacillus</taxon>
    </lineage>
</organism>
<evidence type="ECO:0000313" key="2">
    <source>
        <dbReference type="EMBL" id="MDQ0178061.1"/>
    </source>
</evidence>
<evidence type="ECO:0000259" key="1">
    <source>
        <dbReference type="Pfam" id="PF03551"/>
    </source>
</evidence>
<dbReference type="PANTHER" id="PTHR33169">
    <property type="entry name" value="PADR-FAMILY TRANSCRIPTIONAL REGULATOR"/>
    <property type="match status" value="1"/>
</dbReference>
<comment type="caution">
    <text evidence="2">The sequence shown here is derived from an EMBL/GenBank/DDBJ whole genome shotgun (WGS) entry which is preliminary data.</text>
</comment>
<dbReference type="Gene3D" id="1.10.10.10">
    <property type="entry name" value="Winged helix-like DNA-binding domain superfamily/Winged helix DNA-binding domain"/>
    <property type="match status" value="1"/>
</dbReference>
<name>A0ABT9WXP7_9BACI</name>
<keyword evidence="3" id="KW-1185">Reference proteome</keyword>
<dbReference type="SUPFAM" id="SSF46785">
    <property type="entry name" value="Winged helix' DNA-binding domain"/>
    <property type="match status" value="1"/>
</dbReference>
<evidence type="ECO:0000313" key="3">
    <source>
        <dbReference type="Proteomes" id="UP001223586"/>
    </source>
</evidence>
<dbReference type="Pfam" id="PF03551">
    <property type="entry name" value="PadR"/>
    <property type="match status" value="1"/>
</dbReference>
<sequence>MTRTMVLGLLQTFGQMSGYEIQQKMQLSQTDKWAYVKPASIYHALKRMEKEGLVVLETIEQTGNRSKAIYNITLEGKKELERLVIKSFKESSVIFPAKLYTALTFMNESTKEEILNALEEQKLTIQTIYEEMKAGQKEKENFIDIPENVMLIFTNMYEQCELQLNFIKQINEKLLSQKKK</sequence>
<dbReference type="RefSeq" id="WP_307232578.1">
    <property type="nucleotide sequence ID" value="NZ_JAUSTT010000032.1"/>
</dbReference>
<dbReference type="InterPro" id="IPR036390">
    <property type="entry name" value="WH_DNA-bd_sf"/>
</dbReference>
<dbReference type="GO" id="GO:0003677">
    <property type="term" value="F:DNA binding"/>
    <property type="evidence" value="ECO:0007669"/>
    <property type="project" value="UniProtKB-KW"/>
</dbReference>
<proteinExistence type="predicted"/>
<dbReference type="EMBL" id="JAUSTT010000032">
    <property type="protein sequence ID" value="MDQ0178061.1"/>
    <property type="molecule type" value="Genomic_DNA"/>
</dbReference>
<protein>
    <submittedName>
        <fullName evidence="2">DNA-binding PadR family transcriptional regulator</fullName>
    </submittedName>
</protein>
<accession>A0ABT9WXP7</accession>
<dbReference type="Proteomes" id="UP001223586">
    <property type="component" value="Unassembled WGS sequence"/>
</dbReference>
<dbReference type="InterPro" id="IPR052509">
    <property type="entry name" value="Metal_resp_DNA-bind_regulator"/>
</dbReference>
<dbReference type="InterPro" id="IPR005149">
    <property type="entry name" value="Tscrpt_reg_PadR_N"/>
</dbReference>
<dbReference type="InterPro" id="IPR036388">
    <property type="entry name" value="WH-like_DNA-bd_sf"/>
</dbReference>